<proteinExistence type="predicted"/>
<sequence length="94" mass="10054">MKRIILTACVILLPIGALAAQKDSEPKDVTVKDLKDKGYDCGVTGGGYVCAGKGEIWACEGSGNSDKCTKIRRQPPRSINPARQIQTSPKAIHD</sequence>
<evidence type="ECO:0000256" key="2">
    <source>
        <dbReference type="SAM" id="SignalP"/>
    </source>
</evidence>
<organism evidence="3 4">
    <name type="scientific">Aquibium pacificus</name>
    <dbReference type="NCBI Taxonomy" id="3153579"/>
    <lineage>
        <taxon>Bacteria</taxon>
        <taxon>Pseudomonadati</taxon>
        <taxon>Pseudomonadota</taxon>
        <taxon>Alphaproteobacteria</taxon>
        <taxon>Hyphomicrobiales</taxon>
        <taxon>Phyllobacteriaceae</taxon>
        <taxon>Aquibium</taxon>
    </lineage>
</organism>
<accession>A0ABV3SLA8</accession>
<keyword evidence="2" id="KW-0732">Signal</keyword>
<keyword evidence="4" id="KW-1185">Reference proteome</keyword>
<evidence type="ECO:0000256" key="1">
    <source>
        <dbReference type="SAM" id="MobiDB-lite"/>
    </source>
</evidence>
<feature type="signal peptide" evidence="2">
    <location>
        <begin position="1"/>
        <end position="19"/>
    </location>
</feature>
<evidence type="ECO:0008006" key="5">
    <source>
        <dbReference type="Google" id="ProtNLM"/>
    </source>
</evidence>
<feature type="region of interest" description="Disordered" evidence="1">
    <location>
        <begin position="62"/>
        <end position="94"/>
    </location>
</feature>
<reference evidence="3 4" key="1">
    <citation type="submission" date="2024-05" db="EMBL/GenBank/DDBJ databases">
        <authorList>
            <person name="Jiang F."/>
        </authorList>
    </citation>
    <scope>NUCLEOTIDE SEQUENCE [LARGE SCALE GENOMIC DNA]</scope>
    <source>
        <strain evidence="3 4">LZ166</strain>
    </source>
</reference>
<feature type="compositionally biased region" description="Polar residues" evidence="1">
    <location>
        <begin position="81"/>
        <end position="94"/>
    </location>
</feature>
<dbReference type="Proteomes" id="UP001556692">
    <property type="component" value="Unassembled WGS sequence"/>
</dbReference>
<dbReference type="EMBL" id="JBDPGJ010000003">
    <property type="protein sequence ID" value="MEX0406779.1"/>
    <property type="molecule type" value="Genomic_DNA"/>
</dbReference>
<gene>
    <name evidence="3" type="ORF">ABGN05_14000</name>
</gene>
<evidence type="ECO:0000313" key="4">
    <source>
        <dbReference type="Proteomes" id="UP001556692"/>
    </source>
</evidence>
<evidence type="ECO:0000313" key="3">
    <source>
        <dbReference type="EMBL" id="MEX0406779.1"/>
    </source>
</evidence>
<dbReference type="RefSeq" id="WP_367954661.1">
    <property type="nucleotide sequence ID" value="NZ_JBDPGJ010000003.1"/>
</dbReference>
<protein>
    <recommendedName>
        <fullName evidence="5">DUF333 domain-containing protein</fullName>
    </recommendedName>
</protein>
<comment type="caution">
    <text evidence="3">The sequence shown here is derived from an EMBL/GenBank/DDBJ whole genome shotgun (WGS) entry which is preliminary data.</text>
</comment>
<name>A0ABV3SLA8_9HYPH</name>
<feature type="chain" id="PRO_5046554506" description="DUF333 domain-containing protein" evidence="2">
    <location>
        <begin position="20"/>
        <end position="94"/>
    </location>
</feature>